<keyword evidence="2" id="KW-0812">Transmembrane</keyword>
<organism evidence="3 4">
    <name type="scientific">Mobilicoccus pelagius NBRC 104925</name>
    <dbReference type="NCBI Taxonomy" id="1089455"/>
    <lineage>
        <taxon>Bacteria</taxon>
        <taxon>Bacillati</taxon>
        <taxon>Actinomycetota</taxon>
        <taxon>Actinomycetes</taxon>
        <taxon>Micrococcales</taxon>
        <taxon>Dermatophilaceae</taxon>
        <taxon>Mobilicoccus</taxon>
    </lineage>
</organism>
<gene>
    <name evidence="3" type="ORF">MOPEL_130_00620</name>
</gene>
<comment type="caution">
    <text evidence="3">The sequence shown here is derived from an EMBL/GenBank/DDBJ whole genome shotgun (WGS) entry which is preliminary data.</text>
</comment>
<evidence type="ECO:0000313" key="3">
    <source>
        <dbReference type="EMBL" id="GAB49455.1"/>
    </source>
</evidence>
<sequence length="477" mass="48840">MTDHDRTSPDSYPQGLTPEEAGAPVRDHSLDPAEAAVSDRLRQALQPTDADHDTSAALVQDMLRAGARPRPRWLLAAGGAAAALLLVAGAGVASWVVGPRTPRPSPSTSAADRPADGTDRRLDGTTDVDLLPFEQVALPRVAAVRKVPQAPALLYGGSLTIVRARPEDDTILRAARAQAARRAGAVVVLLDGTDATGAARVRERLGAVPFFDVLPADAALLDALGALPGEFTSRVPSLVRLSSFHTLTRIASGEAAVGRALQPPPPVQTVTIRCTADGPVLDRRHVDAAADGVHVAAVTETGRATTASVRRNGLRFEIAASSGAGTGLGGSGVLTVPPGDAVVSCGEGDGPTAMLSVEDPERFWRGGPESVPGCTPGGIVAAEGPSYGRTPREAVSSWPAVPGPSGQGAPSPGPRGGSDVVPAPFGYVEAPTQYWLVRQNGRGDTVLSVGRTDIGGGFEARAEWVCAPGTGTAPTPR</sequence>
<accession>H5UUP7</accession>
<dbReference type="AlphaFoldDB" id="H5UUP7"/>
<feature type="region of interest" description="Disordered" evidence="1">
    <location>
        <begin position="368"/>
        <end position="421"/>
    </location>
</feature>
<dbReference type="EMBL" id="BAFE01000089">
    <property type="protein sequence ID" value="GAB49455.1"/>
    <property type="molecule type" value="Genomic_DNA"/>
</dbReference>
<keyword evidence="4" id="KW-1185">Reference proteome</keyword>
<feature type="transmembrane region" description="Helical" evidence="2">
    <location>
        <begin position="73"/>
        <end position="97"/>
    </location>
</feature>
<evidence type="ECO:0000256" key="1">
    <source>
        <dbReference type="SAM" id="MobiDB-lite"/>
    </source>
</evidence>
<evidence type="ECO:0000256" key="2">
    <source>
        <dbReference type="SAM" id="Phobius"/>
    </source>
</evidence>
<dbReference type="Proteomes" id="UP000004367">
    <property type="component" value="Unassembled WGS sequence"/>
</dbReference>
<keyword evidence="2" id="KW-0472">Membrane</keyword>
<dbReference type="STRING" id="1089455.MOPEL_130_00620"/>
<feature type="region of interest" description="Disordered" evidence="1">
    <location>
        <begin position="1"/>
        <end position="35"/>
    </location>
</feature>
<name>H5UUP7_9MICO</name>
<keyword evidence="2" id="KW-1133">Transmembrane helix</keyword>
<reference evidence="3 4" key="1">
    <citation type="submission" date="2012-02" db="EMBL/GenBank/DDBJ databases">
        <title>Whole genome shotgun sequence of Mobilicoccus pelagius NBRC 104925.</title>
        <authorList>
            <person name="Yoshida Y."/>
            <person name="Hosoyama A."/>
            <person name="Tsuchikane K."/>
            <person name="Katsumata H."/>
            <person name="Yamazaki S."/>
            <person name="Fujita N."/>
        </authorList>
    </citation>
    <scope>NUCLEOTIDE SEQUENCE [LARGE SCALE GENOMIC DNA]</scope>
    <source>
        <strain evidence="3 4">NBRC 104925</strain>
    </source>
</reference>
<dbReference type="RefSeq" id="WP_009483298.1">
    <property type="nucleotide sequence ID" value="NZ_BAFE01000089.1"/>
</dbReference>
<feature type="region of interest" description="Disordered" evidence="1">
    <location>
        <begin position="98"/>
        <end position="125"/>
    </location>
</feature>
<feature type="compositionally biased region" description="Basic and acidic residues" evidence="1">
    <location>
        <begin position="113"/>
        <end position="124"/>
    </location>
</feature>
<feature type="compositionally biased region" description="Low complexity" evidence="1">
    <location>
        <begin position="399"/>
        <end position="410"/>
    </location>
</feature>
<proteinExistence type="predicted"/>
<feature type="compositionally biased region" description="Basic and acidic residues" evidence="1">
    <location>
        <begin position="25"/>
        <end position="35"/>
    </location>
</feature>
<evidence type="ECO:0000313" key="4">
    <source>
        <dbReference type="Proteomes" id="UP000004367"/>
    </source>
</evidence>
<protein>
    <submittedName>
        <fullName evidence="3">Uncharacterized protein</fullName>
    </submittedName>
</protein>